<dbReference type="SUPFAM" id="SSF52540">
    <property type="entry name" value="P-loop containing nucleoside triphosphate hydrolases"/>
    <property type="match status" value="2"/>
</dbReference>
<dbReference type="Proteomes" id="UP000034672">
    <property type="component" value="Unassembled WGS sequence"/>
</dbReference>
<evidence type="ECO:0000313" key="4">
    <source>
        <dbReference type="EMBL" id="KKH50481.1"/>
    </source>
</evidence>
<proteinExistence type="predicted"/>
<dbReference type="GO" id="GO:0005524">
    <property type="term" value="F:ATP binding"/>
    <property type="evidence" value="ECO:0007669"/>
    <property type="project" value="InterPro"/>
</dbReference>
<evidence type="ECO:0000313" key="3">
    <source>
        <dbReference type="EMBL" id="KKH42779.1"/>
    </source>
</evidence>
<dbReference type="EMBL" id="JJQI01000008">
    <property type="protein sequence ID" value="KKH42779.1"/>
    <property type="molecule type" value="Genomic_DNA"/>
</dbReference>
<comment type="caution">
    <text evidence="3">The sequence shown here is derived from an EMBL/GenBank/DDBJ whole genome shotgun (WGS) entry which is preliminary data.</text>
</comment>
<dbReference type="Pfam" id="PF19778">
    <property type="entry name" value="RE_endonuc"/>
    <property type="match status" value="1"/>
</dbReference>
<reference evidence="5 6" key="1">
    <citation type="journal article" date="2015" name="ISME J.">
        <title>Genomic and phenotypic differentiation among Methanosarcina mazei populations from Columbia River sediment.</title>
        <authorList>
            <person name="Youngblut N.D."/>
            <person name="Wirth J.S."/>
            <person name="Henriksen J.R."/>
            <person name="Smith M."/>
            <person name="Simon H."/>
            <person name="Metcalf W.W."/>
            <person name="Whitaker R.J."/>
        </authorList>
    </citation>
    <scope>NUCLEOTIDE SEQUENCE [LARGE SCALE GENOMIC DNA]</scope>
    <source>
        <strain evidence="3 6">1.H.A.1A.4</strain>
        <strain evidence="4 5">1.H.A.2.1</strain>
    </source>
</reference>
<dbReference type="InterPro" id="IPR027417">
    <property type="entry name" value="P-loop_NTPase"/>
</dbReference>
<sequence>MKIKFDPDLDFQHEAISSITGIFEGQETCQTNFSVVPLNYDPKMNLGLEKHYDLGIGNRLKLLDEDILKNVRDIQLRNGLAPSEALDSMNFTVEMETGTGKTYVYLRTIFELNRLYGFTKFIIVVPSVAIKEGVYKSLQMTKEHFRGLYENVSYDYFVYDSQKLGQVRNFATSDSIQIMVINIDAFRRSFTDPEKEDKANIIHRPHDRMNGSKPIDFIKDTNPIVIIDEPQSVDTTKKSKEAIASLNPLCTLRYSATHVDKYHMLYKLDSVDAYERKLVKQIEVAGIEVKDEHNKAYIKLLKVDNKKNGITAQIELDIKSGSNVNRKPATVRSGTDLLDVSGGRSLYDGYIIEDIYCEKGNEYISFTSKPEIVQLGQTIGDVNPDEYKRLQIRKTIEEHLEKELRLRSMGIKVLSLFFIDRVANYRWYDESGNPQKGKFAKIFEEEYLRAIGKPKFKHLLEGMEPETAVSAVHNGYFAIDKKKDSTGAEILKESSGEGKTQADESAYQLIMRDKEKLLSFSSKLKFIFSHSALKEGWDNPNVFQICTLNETSSVIKKRQEIGRGLRIAVNQDGERVHGFEVNTLTVMANESYESFAEQLQKEIEEEEGIKFGVVEKHLFANITVSTDDYTTSYLGTEASAQIYDHLKAKGYIDIRGKVQDFLKSDLKSGKIDLPAEFSEQEGQIMSLLKKVASKLNIKNKDNRETLKLNKAVFLGEDFKQLWERIKYRTTFRVDFDPEELIHKCAEEIRNSLVVGRARFTYRKAVAEINRGGIHAEEVMEREGVFESQDYELPDIITYLQNETNLTRRTLVEILKTCGRLEEFKNNPQKFVEQVSSIIKHQMRLFIVDGIKYEKIGDEYYYAQQLFADEEVKGYLGENLIESQKSIYNYVRFDSDIEAGFASRFELSDDVKVYAKLPTKWFKIDTPLGSYTPDWAVLVEIDGQEKLYFVVETKGSLFTDALRPTEQAKIECGRAHFKAMGNDVEFALANNYEAFSTELSKHGNPQ</sequence>
<dbReference type="RefSeq" id="WP_048048955.1">
    <property type="nucleotide sequence ID" value="NZ_JJQI01000008.1"/>
</dbReference>
<dbReference type="EMBL" id="JJQK01000149">
    <property type="protein sequence ID" value="KKH50481.1"/>
    <property type="molecule type" value="Genomic_DNA"/>
</dbReference>
<dbReference type="InterPro" id="IPR045572">
    <property type="entry name" value="RE_endonuc_C"/>
</dbReference>
<dbReference type="GO" id="GO:0003677">
    <property type="term" value="F:DNA binding"/>
    <property type="evidence" value="ECO:0007669"/>
    <property type="project" value="InterPro"/>
</dbReference>
<dbReference type="Pfam" id="PF04851">
    <property type="entry name" value="ResIII"/>
    <property type="match status" value="1"/>
</dbReference>
<evidence type="ECO:0000259" key="1">
    <source>
        <dbReference type="Pfam" id="PF04851"/>
    </source>
</evidence>
<feature type="domain" description="Type III restriction enzyme C-terminal endonuclease" evidence="2">
    <location>
        <begin position="883"/>
        <end position="989"/>
    </location>
</feature>
<dbReference type="Proteomes" id="UP000034259">
    <property type="component" value="Unassembled WGS sequence"/>
</dbReference>
<name>A0A0F8Q1H7_METMZ</name>
<gene>
    <name evidence="3" type="ORF">DU71_00680</name>
    <name evidence="4" type="ORF">DU72_19910</name>
</gene>
<dbReference type="GO" id="GO:0015668">
    <property type="term" value="F:type III site-specific deoxyribonuclease activity"/>
    <property type="evidence" value="ECO:0007669"/>
    <property type="project" value="InterPro"/>
</dbReference>
<feature type="domain" description="Helicase/UvrB N-terminal" evidence="1">
    <location>
        <begin position="89"/>
        <end position="257"/>
    </location>
</feature>
<keyword evidence="3" id="KW-0540">Nuclease</keyword>
<evidence type="ECO:0000313" key="6">
    <source>
        <dbReference type="Proteomes" id="UP000034672"/>
    </source>
</evidence>
<dbReference type="Gene3D" id="3.40.50.300">
    <property type="entry name" value="P-loop containing nucleotide triphosphate hydrolases"/>
    <property type="match status" value="2"/>
</dbReference>
<evidence type="ECO:0000259" key="2">
    <source>
        <dbReference type="Pfam" id="PF19778"/>
    </source>
</evidence>
<organism evidence="3 6">
    <name type="scientific">Methanosarcina mazei</name>
    <name type="common">Methanosarcina frisia</name>
    <dbReference type="NCBI Taxonomy" id="2209"/>
    <lineage>
        <taxon>Archaea</taxon>
        <taxon>Methanobacteriati</taxon>
        <taxon>Methanobacteriota</taxon>
        <taxon>Stenosarchaea group</taxon>
        <taxon>Methanomicrobia</taxon>
        <taxon>Methanosarcinales</taxon>
        <taxon>Methanosarcinaceae</taxon>
        <taxon>Methanosarcina</taxon>
    </lineage>
</organism>
<keyword evidence="3" id="KW-0255">Endonuclease</keyword>
<protein>
    <submittedName>
        <fullName evidence="3">Type III restriction endonuclease subunit R</fullName>
    </submittedName>
</protein>
<keyword evidence="3" id="KW-0378">Hydrolase</keyword>
<accession>A0A0F8Q1H7</accession>
<dbReference type="InterPro" id="IPR006935">
    <property type="entry name" value="Helicase/UvrB_N"/>
</dbReference>
<dbReference type="PATRIC" id="fig|2209.52.peg.146"/>
<dbReference type="AlphaFoldDB" id="A0A0F8Q1H7"/>
<evidence type="ECO:0000313" key="5">
    <source>
        <dbReference type="Proteomes" id="UP000034259"/>
    </source>
</evidence>